<gene>
    <name evidence="7" type="ORF">TRIVIDRAFT_68999</name>
</gene>
<evidence type="ECO:0000313" key="7">
    <source>
        <dbReference type="EMBL" id="EHK20464.1"/>
    </source>
</evidence>
<sequence>MQFGGSSTTSDFPCDGYQTTLNSSPAPQLKWMLAMFFPDDFWSTRVLQMAYSESCIRHALIALSAYHERYIYCSPGSDYSFALRHYNFAINGLSNARHGLSLIHLIFGITRQELLDMSCIVLETNRPKRPPEFAFRQLAEAREVIHGIALEWMSDRPAGGAALSALVNRFEEWCQAFEAFDQENRHLLTSAADRRALTLLELQKRYLATHLSILKTKEINDETMWDGYSNEFNEMLNIAEASMQIHDSGVASNRQPRFHMDTGVIPILFAIITRCRDPFIRRRAIELMTWNPMQEGLWNSVLVAKAAQRLITLEEGTVAVGSSSDISAEARVQGISVYAGDERHVVLRFSQALGYWQESIDY</sequence>
<dbReference type="OrthoDB" id="3598904at2759"/>
<dbReference type="EMBL" id="ABDF02000079">
    <property type="protein sequence ID" value="EHK20464.1"/>
    <property type="molecule type" value="Genomic_DNA"/>
</dbReference>
<keyword evidence="3" id="KW-0805">Transcription regulation</keyword>
<dbReference type="PANTHER" id="PTHR36206:SF12">
    <property type="entry name" value="ASPERCRYPTIN BIOSYNTHESIS CLUSTER-SPECIFIC TRANSCRIPTION REGULATOR ATNN-RELATED"/>
    <property type="match status" value="1"/>
</dbReference>
<dbReference type="Proteomes" id="UP000007115">
    <property type="component" value="Unassembled WGS sequence"/>
</dbReference>
<keyword evidence="4" id="KW-0238">DNA-binding</keyword>
<evidence type="ECO:0000313" key="8">
    <source>
        <dbReference type="Proteomes" id="UP000007115"/>
    </source>
</evidence>
<evidence type="ECO:0000256" key="6">
    <source>
        <dbReference type="ARBA" id="ARBA00023242"/>
    </source>
</evidence>
<dbReference type="OMA" id="AIITRCR"/>
<dbReference type="InterPro" id="IPR052360">
    <property type="entry name" value="Transcr_Regulatory_Proteins"/>
</dbReference>
<dbReference type="HOGENOM" id="CLU_011409_6_0_1"/>
<dbReference type="AlphaFoldDB" id="G9MY42"/>
<keyword evidence="8" id="KW-1185">Reference proteome</keyword>
<evidence type="ECO:0000256" key="2">
    <source>
        <dbReference type="ARBA" id="ARBA00022833"/>
    </source>
</evidence>
<keyword evidence="1" id="KW-0479">Metal-binding</keyword>
<dbReference type="GO" id="GO:0003677">
    <property type="term" value="F:DNA binding"/>
    <property type="evidence" value="ECO:0007669"/>
    <property type="project" value="UniProtKB-KW"/>
</dbReference>
<organism evidence="7 8">
    <name type="scientific">Hypocrea virens (strain Gv29-8 / FGSC 10586)</name>
    <name type="common">Gliocladium virens</name>
    <name type="synonym">Trichoderma virens</name>
    <dbReference type="NCBI Taxonomy" id="413071"/>
    <lineage>
        <taxon>Eukaryota</taxon>
        <taxon>Fungi</taxon>
        <taxon>Dikarya</taxon>
        <taxon>Ascomycota</taxon>
        <taxon>Pezizomycotina</taxon>
        <taxon>Sordariomycetes</taxon>
        <taxon>Hypocreomycetidae</taxon>
        <taxon>Hypocreales</taxon>
        <taxon>Hypocreaceae</taxon>
        <taxon>Trichoderma</taxon>
    </lineage>
</organism>
<dbReference type="RefSeq" id="XP_013954661.1">
    <property type="nucleotide sequence ID" value="XM_014099186.1"/>
</dbReference>
<dbReference type="PANTHER" id="PTHR36206">
    <property type="entry name" value="ASPERCRYPTIN BIOSYNTHESIS CLUSTER-SPECIFIC TRANSCRIPTION REGULATOR ATNN-RELATED"/>
    <property type="match status" value="1"/>
</dbReference>
<proteinExistence type="predicted"/>
<protein>
    <recommendedName>
        <fullName evidence="9">Transcription factor domain-containing protein</fullName>
    </recommendedName>
</protein>
<keyword evidence="2" id="KW-0862">Zinc</keyword>
<evidence type="ECO:0000256" key="5">
    <source>
        <dbReference type="ARBA" id="ARBA00023163"/>
    </source>
</evidence>
<dbReference type="STRING" id="413071.G9MY42"/>
<dbReference type="GeneID" id="25797179"/>
<evidence type="ECO:0000256" key="3">
    <source>
        <dbReference type="ARBA" id="ARBA00023015"/>
    </source>
</evidence>
<dbReference type="eggNOG" id="KOG0504">
    <property type="taxonomic scope" value="Eukaryota"/>
</dbReference>
<dbReference type="VEuPathDB" id="FungiDB:TRIVIDRAFT_68999"/>
<keyword evidence="5" id="KW-0804">Transcription</keyword>
<evidence type="ECO:0000256" key="1">
    <source>
        <dbReference type="ARBA" id="ARBA00022723"/>
    </source>
</evidence>
<comment type="caution">
    <text evidence="7">The sequence shown here is derived from an EMBL/GenBank/DDBJ whole genome shotgun (WGS) entry which is preliminary data.</text>
</comment>
<accession>G9MY42</accession>
<name>G9MY42_HYPVG</name>
<dbReference type="InParanoid" id="G9MY42"/>
<keyword evidence="6" id="KW-0539">Nucleus</keyword>
<evidence type="ECO:0000256" key="4">
    <source>
        <dbReference type="ARBA" id="ARBA00023125"/>
    </source>
</evidence>
<reference evidence="7 8" key="1">
    <citation type="journal article" date="2011" name="Genome Biol.">
        <title>Comparative genome sequence analysis underscores mycoparasitism as the ancestral life style of Trichoderma.</title>
        <authorList>
            <person name="Kubicek C.P."/>
            <person name="Herrera-Estrella A."/>
            <person name="Seidl-Seiboth V."/>
            <person name="Martinez D.A."/>
            <person name="Druzhinina I.S."/>
            <person name="Thon M."/>
            <person name="Zeilinger S."/>
            <person name="Casas-Flores S."/>
            <person name="Horwitz B.A."/>
            <person name="Mukherjee P.K."/>
            <person name="Mukherjee M."/>
            <person name="Kredics L."/>
            <person name="Alcaraz L.D."/>
            <person name="Aerts A."/>
            <person name="Antal Z."/>
            <person name="Atanasova L."/>
            <person name="Cervantes-Badillo M.G."/>
            <person name="Challacombe J."/>
            <person name="Chertkov O."/>
            <person name="McCluskey K."/>
            <person name="Coulpier F."/>
            <person name="Deshpande N."/>
            <person name="von Doehren H."/>
            <person name="Ebbole D.J."/>
            <person name="Esquivel-Naranjo E.U."/>
            <person name="Fekete E."/>
            <person name="Flipphi M."/>
            <person name="Glaser F."/>
            <person name="Gomez-Rodriguez E.Y."/>
            <person name="Gruber S."/>
            <person name="Han C."/>
            <person name="Henrissat B."/>
            <person name="Hermosa R."/>
            <person name="Hernandez-Onate M."/>
            <person name="Karaffa L."/>
            <person name="Kosti I."/>
            <person name="Le Crom S."/>
            <person name="Lindquist E."/>
            <person name="Lucas S."/>
            <person name="Luebeck M."/>
            <person name="Luebeck P.S."/>
            <person name="Margeot A."/>
            <person name="Metz B."/>
            <person name="Misra M."/>
            <person name="Nevalainen H."/>
            <person name="Omann M."/>
            <person name="Packer N."/>
            <person name="Perrone G."/>
            <person name="Uresti-Rivera E.E."/>
            <person name="Salamov A."/>
            <person name="Schmoll M."/>
            <person name="Seiboth B."/>
            <person name="Shapiro H."/>
            <person name="Sukno S."/>
            <person name="Tamayo-Ramos J.A."/>
            <person name="Tisch D."/>
            <person name="Wiest A."/>
            <person name="Wilkinson H.H."/>
            <person name="Zhang M."/>
            <person name="Coutinho P.M."/>
            <person name="Kenerley C.M."/>
            <person name="Monte E."/>
            <person name="Baker S.E."/>
            <person name="Grigoriev I.V."/>
        </authorList>
    </citation>
    <scope>NUCLEOTIDE SEQUENCE [LARGE SCALE GENOMIC DNA]</scope>
    <source>
        <strain evidence="8">Gv29-8 / FGSC 10586</strain>
    </source>
</reference>
<evidence type="ECO:0008006" key="9">
    <source>
        <dbReference type="Google" id="ProtNLM"/>
    </source>
</evidence>
<dbReference type="GO" id="GO:0046872">
    <property type="term" value="F:metal ion binding"/>
    <property type="evidence" value="ECO:0007669"/>
    <property type="project" value="UniProtKB-KW"/>
</dbReference>